<evidence type="ECO:0000256" key="3">
    <source>
        <dbReference type="ARBA" id="ARBA00004394"/>
    </source>
</evidence>
<evidence type="ECO:0000256" key="1">
    <source>
        <dbReference type="ARBA" id="ARBA00004304"/>
    </source>
</evidence>
<evidence type="ECO:0000256" key="6">
    <source>
        <dbReference type="ARBA" id="ARBA00013776"/>
    </source>
</evidence>
<evidence type="ECO:0000256" key="12">
    <source>
        <dbReference type="ARBA" id="ARBA00023006"/>
    </source>
</evidence>
<dbReference type="PROSITE" id="PS51914">
    <property type="entry name" value="MRH"/>
    <property type="match status" value="1"/>
</dbReference>
<keyword evidence="10" id="KW-0653">Protein transport</keyword>
<evidence type="ECO:0000256" key="19">
    <source>
        <dbReference type="SAM" id="SignalP"/>
    </source>
</evidence>
<reference evidence="21 22" key="1">
    <citation type="submission" date="2024-03" db="EMBL/GenBank/DDBJ databases">
        <title>The Acrasis kona genome and developmental transcriptomes reveal deep origins of eukaryotic multicellular pathways.</title>
        <authorList>
            <person name="Sheikh S."/>
            <person name="Fu C.-J."/>
            <person name="Brown M.W."/>
            <person name="Baldauf S.L."/>
        </authorList>
    </citation>
    <scope>NUCLEOTIDE SEQUENCE [LARGE SCALE GENOMIC DNA]</scope>
    <source>
        <strain evidence="21 22">ATCC MYA-3509</strain>
    </source>
</reference>
<dbReference type="InterPro" id="IPR018939">
    <property type="entry name" value="Autophagy-rel_prot_27"/>
</dbReference>
<gene>
    <name evidence="21" type="ORF">AKO1_006209</name>
</gene>
<organism evidence="21 22">
    <name type="scientific">Acrasis kona</name>
    <dbReference type="NCBI Taxonomy" id="1008807"/>
    <lineage>
        <taxon>Eukaryota</taxon>
        <taxon>Discoba</taxon>
        <taxon>Heterolobosea</taxon>
        <taxon>Tetramitia</taxon>
        <taxon>Eutetramitia</taxon>
        <taxon>Acrasidae</taxon>
        <taxon>Acrasis</taxon>
    </lineage>
</organism>
<dbReference type="Pfam" id="PF09451">
    <property type="entry name" value="ATG27"/>
    <property type="match status" value="1"/>
</dbReference>
<evidence type="ECO:0000256" key="11">
    <source>
        <dbReference type="ARBA" id="ARBA00022989"/>
    </source>
</evidence>
<keyword evidence="15 18" id="KW-0472">Membrane</keyword>
<protein>
    <recommendedName>
        <fullName evidence="6">Autophagy-related protein 27</fullName>
    </recommendedName>
</protein>
<feature type="transmembrane region" description="Helical" evidence="18">
    <location>
        <begin position="182"/>
        <end position="207"/>
    </location>
</feature>
<keyword evidence="12" id="KW-0072">Autophagy</keyword>
<dbReference type="Proteomes" id="UP001431209">
    <property type="component" value="Unassembled WGS sequence"/>
</dbReference>
<keyword evidence="11 18" id="KW-1133">Transmembrane helix</keyword>
<dbReference type="PANTHER" id="PTHR15071">
    <property type="entry name" value="MANNOSE-6-PHOSPHATE RECEPTOR FAMILY MEMBER"/>
    <property type="match status" value="1"/>
</dbReference>
<evidence type="ECO:0000256" key="5">
    <source>
        <dbReference type="ARBA" id="ARBA00005363"/>
    </source>
</evidence>
<evidence type="ECO:0000256" key="14">
    <source>
        <dbReference type="ARBA" id="ARBA00023128"/>
    </source>
</evidence>
<evidence type="ECO:0000256" key="10">
    <source>
        <dbReference type="ARBA" id="ARBA00022927"/>
    </source>
</evidence>
<keyword evidence="22" id="KW-1185">Reference proteome</keyword>
<keyword evidence="13" id="KW-0333">Golgi apparatus</keyword>
<comment type="similarity">
    <text evidence="5">Belongs to the ATG27 family.</text>
</comment>
<comment type="subcellular location">
    <subcellularLocation>
        <location evidence="2">Cytoplasmic vesicle membrane</location>
        <topology evidence="2">Single-pass type I membrane protein</topology>
    </subcellularLocation>
    <subcellularLocation>
        <location evidence="3">Golgi apparatus membrane</location>
    </subcellularLocation>
    <subcellularLocation>
        <location evidence="1">Mitochondrion membrane</location>
        <topology evidence="1">Single-pass membrane protein</topology>
    </subcellularLocation>
    <subcellularLocation>
        <location evidence="4">Preautophagosomal structure membrane</location>
        <topology evidence="4">Single-pass type I membrane protein</topology>
    </subcellularLocation>
</comment>
<keyword evidence="9 19" id="KW-0732">Signal</keyword>
<keyword evidence="8 18" id="KW-0812">Transmembrane</keyword>
<keyword evidence="16" id="KW-1015">Disulfide bond</keyword>
<evidence type="ECO:0000256" key="7">
    <source>
        <dbReference type="ARBA" id="ARBA00022448"/>
    </source>
</evidence>
<evidence type="ECO:0000256" key="13">
    <source>
        <dbReference type="ARBA" id="ARBA00023034"/>
    </source>
</evidence>
<accession>A0AAW2YIA5</accession>
<evidence type="ECO:0000256" key="18">
    <source>
        <dbReference type="SAM" id="Phobius"/>
    </source>
</evidence>
<comment type="caution">
    <text evidence="21">The sequence shown here is derived from an EMBL/GenBank/DDBJ whole genome shotgun (WGS) entry which is preliminary data.</text>
</comment>
<keyword evidence="14" id="KW-0496">Mitochondrion</keyword>
<dbReference type="AlphaFoldDB" id="A0AAW2YIA5"/>
<dbReference type="GO" id="GO:0031966">
    <property type="term" value="C:mitochondrial membrane"/>
    <property type="evidence" value="ECO:0007669"/>
    <property type="project" value="UniProtKB-SubCell"/>
</dbReference>
<dbReference type="InterPro" id="IPR009011">
    <property type="entry name" value="Man6P_isomerase_rcpt-bd_dom_sf"/>
</dbReference>
<evidence type="ECO:0000256" key="16">
    <source>
        <dbReference type="ARBA" id="ARBA00023157"/>
    </source>
</evidence>
<evidence type="ECO:0000256" key="9">
    <source>
        <dbReference type="ARBA" id="ARBA00022729"/>
    </source>
</evidence>
<evidence type="ECO:0000256" key="8">
    <source>
        <dbReference type="ARBA" id="ARBA00022692"/>
    </source>
</evidence>
<evidence type="ECO:0000256" key="4">
    <source>
        <dbReference type="ARBA" id="ARBA00004472"/>
    </source>
</evidence>
<keyword evidence="7" id="KW-0813">Transport</keyword>
<evidence type="ECO:0000256" key="17">
    <source>
        <dbReference type="ARBA" id="ARBA00023329"/>
    </source>
</evidence>
<evidence type="ECO:0000313" key="21">
    <source>
        <dbReference type="EMBL" id="KAL0476704.1"/>
    </source>
</evidence>
<dbReference type="GO" id="GO:0015031">
    <property type="term" value="P:protein transport"/>
    <property type="evidence" value="ECO:0007669"/>
    <property type="project" value="UniProtKB-KW"/>
</dbReference>
<evidence type="ECO:0000256" key="2">
    <source>
        <dbReference type="ARBA" id="ARBA00004358"/>
    </source>
</evidence>
<proteinExistence type="inferred from homology"/>
<dbReference type="GO" id="GO:0010008">
    <property type="term" value="C:endosome membrane"/>
    <property type="evidence" value="ECO:0007669"/>
    <property type="project" value="UniProtKB-SubCell"/>
</dbReference>
<dbReference type="GO" id="GO:0000139">
    <property type="term" value="C:Golgi membrane"/>
    <property type="evidence" value="ECO:0007669"/>
    <property type="project" value="UniProtKB-SubCell"/>
</dbReference>
<feature type="signal peptide" evidence="19">
    <location>
        <begin position="1"/>
        <end position="17"/>
    </location>
</feature>
<dbReference type="GO" id="GO:0006914">
    <property type="term" value="P:autophagy"/>
    <property type="evidence" value="ECO:0007669"/>
    <property type="project" value="UniProtKB-KW"/>
</dbReference>
<dbReference type="Gene3D" id="2.70.130.10">
    <property type="entry name" value="Mannose-6-phosphate receptor binding domain"/>
    <property type="match status" value="1"/>
</dbReference>
<evidence type="ECO:0000259" key="20">
    <source>
        <dbReference type="PROSITE" id="PS51914"/>
    </source>
</evidence>
<evidence type="ECO:0000256" key="15">
    <source>
        <dbReference type="ARBA" id="ARBA00023136"/>
    </source>
</evidence>
<keyword evidence="17" id="KW-0968">Cytoplasmic vesicle</keyword>
<dbReference type="InterPro" id="IPR044865">
    <property type="entry name" value="MRH_dom"/>
</dbReference>
<sequence>MTLKVLVCLCIAFMAHAQLYENCKINHKGSEIDLNKLRSPEGYYIVKDSKQPTWSYFIQICDVANNFQQYTSCKKNGVESKSYEYGHHTSICEPMASPAENDVTIELLDENDASFGAQLTYLPFEYSGYSKTVKIQMMCDPNEKQLNQTSLKYVGEQDTGSEILYVFRIRSHLACPANQTSAALIVGISFAVMTASVVFLLCTYFFVGTLYRKYHLQESGWAIVPHHQLWSSLLTFVTCGRFRKTTTHTVKHAHADLKPAMLSISRRIDSDGRKLLSPGDVNSPQSPC</sequence>
<dbReference type="SUPFAM" id="SSF50911">
    <property type="entry name" value="Mannose 6-phosphate receptor domain"/>
    <property type="match status" value="1"/>
</dbReference>
<dbReference type="GO" id="GO:0034045">
    <property type="term" value="C:phagophore assembly site membrane"/>
    <property type="evidence" value="ECO:0007669"/>
    <property type="project" value="UniProtKB-SubCell"/>
</dbReference>
<feature type="domain" description="MRH" evidence="20">
    <location>
        <begin position="21"/>
        <end position="177"/>
    </location>
</feature>
<name>A0AAW2YIA5_9EUKA</name>
<feature type="chain" id="PRO_5043598728" description="Autophagy-related protein 27" evidence="19">
    <location>
        <begin position="18"/>
        <end position="288"/>
    </location>
</feature>
<dbReference type="EMBL" id="JAOPGA020000078">
    <property type="protein sequence ID" value="KAL0476704.1"/>
    <property type="molecule type" value="Genomic_DNA"/>
</dbReference>
<evidence type="ECO:0000313" key="22">
    <source>
        <dbReference type="Proteomes" id="UP001431209"/>
    </source>
</evidence>
<dbReference type="PANTHER" id="PTHR15071:SF0">
    <property type="entry name" value="MANNOSE 6-PHOSPHATE RECEPTOR-LIKE PROTEIN 1"/>
    <property type="match status" value="1"/>
</dbReference>